<dbReference type="PANTHER" id="PTHR11533">
    <property type="entry name" value="PROTEASE M1 ZINC METALLOPROTEASE"/>
    <property type="match status" value="1"/>
</dbReference>
<evidence type="ECO:0000256" key="8">
    <source>
        <dbReference type="ARBA" id="ARBA00022723"/>
    </source>
</evidence>
<evidence type="ECO:0000256" key="2">
    <source>
        <dbReference type="ARBA" id="ARBA00001947"/>
    </source>
</evidence>
<dbReference type="Pfam" id="PF11838">
    <property type="entry name" value="ERAP1_C"/>
    <property type="match status" value="1"/>
</dbReference>
<dbReference type="GO" id="GO:0070006">
    <property type="term" value="F:metalloaminopeptidase activity"/>
    <property type="evidence" value="ECO:0007669"/>
    <property type="project" value="TreeGrafter"/>
</dbReference>
<dbReference type="PRINTS" id="PR00756">
    <property type="entry name" value="ALADIPTASE"/>
</dbReference>
<dbReference type="SUPFAM" id="SSF55486">
    <property type="entry name" value="Metalloproteases ('zincins'), catalytic domain"/>
    <property type="match status" value="1"/>
</dbReference>
<dbReference type="AlphaFoldDB" id="A0A6V6YXW9"/>
<proteinExistence type="inferred from homology"/>
<dbReference type="InterPro" id="IPR027268">
    <property type="entry name" value="Peptidase_M4/M1_CTD_sf"/>
</dbReference>
<dbReference type="InterPro" id="IPR024571">
    <property type="entry name" value="ERAP1-like_C_dom"/>
</dbReference>
<keyword evidence="8" id="KW-0479">Metal-binding</keyword>
<dbReference type="GO" id="GO:0016020">
    <property type="term" value="C:membrane"/>
    <property type="evidence" value="ECO:0007669"/>
    <property type="project" value="TreeGrafter"/>
</dbReference>
<dbReference type="GO" id="GO:0016285">
    <property type="term" value="F:alanyl aminopeptidase activity"/>
    <property type="evidence" value="ECO:0007669"/>
    <property type="project" value="UniProtKB-EC"/>
</dbReference>
<reference evidence="15 16" key="1">
    <citation type="submission" date="2020-06" db="EMBL/GenBank/DDBJ databases">
        <authorList>
            <person name="Criscuolo A."/>
        </authorList>
    </citation>
    <scope>NUCLEOTIDE SEQUENCE [LARGE SCALE GENOMIC DNA]</scope>
    <source>
        <strain evidence="16">CIP 110025</strain>
    </source>
</reference>
<evidence type="ECO:0000256" key="1">
    <source>
        <dbReference type="ARBA" id="ARBA00000098"/>
    </source>
</evidence>
<accession>A0A6V6YXW9</accession>
<evidence type="ECO:0000256" key="7">
    <source>
        <dbReference type="ARBA" id="ARBA00022670"/>
    </source>
</evidence>
<dbReference type="SUPFAM" id="SSF63737">
    <property type="entry name" value="Leukotriene A4 hydrolase N-terminal domain"/>
    <property type="match status" value="1"/>
</dbReference>
<evidence type="ECO:0000259" key="13">
    <source>
        <dbReference type="Pfam" id="PF11838"/>
    </source>
</evidence>
<dbReference type="EMBL" id="CAIJDO010000112">
    <property type="protein sequence ID" value="CAD0003522.1"/>
    <property type="molecule type" value="Genomic_DNA"/>
</dbReference>
<dbReference type="GO" id="GO:0008270">
    <property type="term" value="F:zinc ion binding"/>
    <property type="evidence" value="ECO:0007669"/>
    <property type="project" value="InterPro"/>
</dbReference>
<evidence type="ECO:0000256" key="10">
    <source>
        <dbReference type="ARBA" id="ARBA00022833"/>
    </source>
</evidence>
<evidence type="ECO:0000256" key="11">
    <source>
        <dbReference type="ARBA" id="ARBA00023049"/>
    </source>
</evidence>
<evidence type="ECO:0000259" key="12">
    <source>
        <dbReference type="Pfam" id="PF01433"/>
    </source>
</evidence>
<keyword evidence="11" id="KW-0482">Metalloprotease</keyword>
<comment type="similarity">
    <text evidence="3">Belongs to the peptidase M1 family.</text>
</comment>
<dbReference type="GO" id="GO:0043171">
    <property type="term" value="P:peptide catabolic process"/>
    <property type="evidence" value="ECO:0007669"/>
    <property type="project" value="TreeGrafter"/>
</dbReference>
<name>A0A6V6YXW9_9FLAO</name>
<dbReference type="InterPro" id="IPR042097">
    <property type="entry name" value="Aminopeptidase_N-like_N_sf"/>
</dbReference>
<feature type="domain" description="Aminopeptidase N-like N-terminal" evidence="14">
    <location>
        <begin position="143"/>
        <end position="210"/>
    </location>
</feature>
<dbReference type="Gene3D" id="1.10.390.10">
    <property type="entry name" value="Neutral Protease Domain 2"/>
    <property type="match status" value="1"/>
</dbReference>
<dbReference type="InterPro" id="IPR001930">
    <property type="entry name" value="Peptidase_M1"/>
</dbReference>
<dbReference type="Pfam" id="PF17900">
    <property type="entry name" value="Peptidase_M1_N"/>
    <property type="match status" value="1"/>
</dbReference>
<dbReference type="InterPro" id="IPR050344">
    <property type="entry name" value="Peptidase_M1_aminopeptidases"/>
</dbReference>
<dbReference type="GO" id="GO:0042277">
    <property type="term" value="F:peptide binding"/>
    <property type="evidence" value="ECO:0007669"/>
    <property type="project" value="TreeGrafter"/>
</dbReference>
<dbReference type="CDD" id="cd09602">
    <property type="entry name" value="M1_APN"/>
    <property type="match status" value="1"/>
</dbReference>
<dbReference type="GO" id="GO:0006508">
    <property type="term" value="P:proteolysis"/>
    <property type="evidence" value="ECO:0007669"/>
    <property type="project" value="UniProtKB-KW"/>
</dbReference>
<keyword evidence="16" id="KW-1185">Reference proteome</keyword>
<keyword evidence="9" id="KW-0378">Hydrolase</keyword>
<dbReference type="GO" id="GO:0005737">
    <property type="term" value="C:cytoplasm"/>
    <property type="evidence" value="ECO:0007669"/>
    <property type="project" value="TreeGrafter"/>
</dbReference>
<evidence type="ECO:0000259" key="14">
    <source>
        <dbReference type="Pfam" id="PF17900"/>
    </source>
</evidence>
<evidence type="ECO:0000256" key="9">
    <source>
        <dbReference type="ARBA" id="ARBA00022801"/>
    </source>
</evidence>
<evidence type="ECO:0000256" key="6">
    <source>
        <dbReference type="ARBA" id="ARBA00022438"/>
    </source>
</evidence>
<organism evidence="15 16">
    <name type="scientific">Flavobacterium chungangense</name>
    <dbReference type="NCBI Taxonomy" id="554283"/>
    <lineage>
        <taxon>Bacteria</taxon>
        <taxon>Pseudomonadati</taxon>
        <taxon>Bacteroidota</taxon>
        <taxon>Flavobacteriia</taxon>
        <taxon>Flavobacteriales</taxon>
        <taxon>Flavobacteriaceae</taxon>
        <taxon>Flavobacterium</taxon>
    </lineage>
</organism>
<dbReference type="InterPro" id="IPR045357">
    <property type="entry name" value="Aminopeptidase_N-like_N"/>
</dbReference>
<dbReference type="Gene3D" id="2.60.40.1730">
    <property type="entry name" value="tricorn interacting facor f3 domain"/>
    <property type="match status" value="1"/>
</dbReference>
<protein>
    <recommendedName>
        <fullName evidence="5">Aminopeptidase N</fullName>
        <ecNumber evidence="4">3.4.11.2</ecNumber>
    </recommendedName>
</protein>
<comment type="catalytic activity">
    <reaction evidence="1">
        <text>Release of an N-terminal amino acid, Xaa-|-Yaa- from a peptide, amide or arylamide. Xaa is preferably Ala, but may be most amino acids including Pro (slow action). When a terminal hydrophobic residue is followed by a prolyl residue, the two may be released as an intact Xaa-Pro dipeptide.</text>
        <dbReference type="EC" id="3.4.11.2"/>
    </reaction>
</comment>
<evidence type="ECO:0000256" key="5">
    <source>
        <dbReference type="ARBA" id="ARBA00015611"/>
    </source>
</evidence>
<evidence type="ECO:0000256" key="3">
    <source>
        <dbReference type="ARBA" id="ARBA00010136"/>
    </source>
</evidence>
<comment type="cofactor">
    <cofactor evidence="2">
        <name>Zn(2+)</name>
        <dbReference type="ChEBI" id="CHEBI:29105"/>
    </cofactor>
</comment>
<evidence type="ECO:0000313" key="16">
    <source>
        <dbReference type="Proteomes" id="UP000556700"/>
    </source>
</evidence>
<evidence type="ECO:0000256" key="4">
    <source>
        <dbReference type="ARBA" id="ARBA00012564"/>
    </source>
</evidence>
<keyword evidence="10" id="KW-0862">Zinc</keyword>
<feature type="domain" description="ERAP1-like C-terminal" evidence="13">
    <location>
        <begin position="541"/>
        <end position="837"/>
    </location>
</feature>
<keyword evidence="6" id="KW-0031">Aminopeptidase</keyword>
<dbReference type="PANTHER" id="PTHR11533:SF174">
    <property type="entry name" value="PUROMYCIN-SENSITIVE AMINOPEPTIDASE-RELATED"/>
    <property type="match status" value="1"/>
</dbReference>
<evidence type="ECO:0000313" key="15">
    <source>
        <dbReference type="EMBL" id="CAD0003522.1"/>
    </source>
</evidence>
<dbReference type="Proteomes" id="UP000556700">
    <property type="component" value="Unassembled WGS sequence"/>
</dbReference>
<gene>
    <name evidence="15" type="ORF">FLACHUCJ7_01447</name>
</gene>
<comment type="caution">
    <text evidence="15">The sequence shown here is derived from an EMBL/GenBank/DDBJ whole genome shotgun (WGS) entry which is preliminary data.</text>
</comment>
<dbReference type="Pfam" id="PF01433">
    <property type="entry name" value="Peptidase_M1"/>
    <property type="match status" value="1"/>
</dbReference>
<keyword evidence="7" id="KW-0645">Protease</keyword>
<dbReference type="InterPro" id="IPR014782">
    <property type="entry name" value="Peptidase_M1_dom"/>
</dbReference>
<dbReference type="EC" id="3.4.11.2" evidence="4"/>
<dbReference type="GO" id="GO:0005615">
    <property type="term" value="C:extracellular space"/>
    <property type="evidence" value="ECO:0007669"/>
    <property type="project" value="TreeGrafter"/>
</dbReference>
<dbReference type="RefSeq" id="WP_031454165.1">
    <property type="nucleotide sequence ID" value="NZ_CAIJDO010000112.1"/>
</dbReference>
<sequence>MKIIYSFLSFFAMITIGFSQSKQKESVLLENGVSEQLAIFRKHQISDVNYELLFEIPNQKSENINSQLTLNLNLSDLSQPLLLDFKEKTSNIKSVSANGKSIAIVHEKGHIVLPVGSLVSGKNTIAISFIAGNLSLNRNDDFLYTLLVPDRASTLFPCFDQPDIKATYKLSLSVPKDWKVLAGADVKETVKKGDFTLYTFGQSDKMSTYLFSFVAGKFNSVMKKPGLEMTFLYRENDKGKIESSTDTIFSLHQQSLDFLEKYTNYKFPFQKFDFASIPGFQYGGMEHVGAIQYRESTLFLDNSATDSEKLNRAKLIAHETSHMWFGDLVTMKWFDDVWMKEVFANFMADKIMNPIFPKVNHNLQFFTAHYGSAYAEDRSLGTHPIKQHLENLKNAGSLYGAIIYNKAPIMMRQLEASMGAAAFQKGIQKYIQKYANDNADWNNLVAILDDESPLDMKKWSEVWVNKSGRAIFTDQIEYDDQNRIRKFEIIQQAEDKSSNIWPQVFQIGFVYANDVKVVTANITVKGLIVKEAVGLEKPLAIIYNYNGFGYGVFPLDGTHLNYIASLKDEVARASAYSNLYENTLVGNISPDKAFDCFVKGIQSEENELVLRIASGNLNTIYWRFFTGKQQKKVQKQLVGILDERLQANLSSNIKKTLFGLFSSIAYSDSAKARLYKIWNKEVVISGLKLNEDDYSNMAMNLAIFKHKKVDEILEKTRTSITNPDKKKRFEFLLPSLSKDESIRNAFMESLKDDANREKESWVSVGLANINHPLRQESAQKYIRFSLDLTEEIQRTGDIFFPKDWLDNTVGRYSSKYAFDEVQRFLKENPNFSPILKRKLFMATDLLYKAQNIKKETE</sequence>
<feature type="domain" description="Peptidase M1 membrane alanine aminopeptidase" evidence="12">
    <location>
        <begin position="252"/>
        <end position="463"/>
    </location>
</feature>